<dbReference type="EMBL" id="AFYH01044766">
    <property type="status" value="NOT_ANNOTATED_CDS"/>
    <property type="molecule type" value="Genomic_DNA"/>
</dbReference>
<dbReference type="Ensembl" id="ENSLACT00000019514.1">
    <property type="protein sequence ID" value="ENSLACP00000019379.1"/>
    <property type="gene ID" value="ENSLACG00000017044.1"/>
</dbReference>
<keyword evidence="2" id="KW-1185">Reference proteome</keyword>
<reference evidence="1" key="2">
    <citation type="submission" date="2025-08" db="UniProtKB">
        <authorList>
            <consortium name="Ensembl"/>
        </authorList>
    </citation>
    <scope>IDENTIFICATION</scope>
</reference>
<dbReference type="PANTHER" id="PTHR36688:SF2">
    <property type="entry name" value="ENDONUCLEASE_EXONUCLEASE_PHOSPHATASE DOMAIN-CONTAINING PROTEIN"/>
    <property type="match status" value="1"/>
</dbReference>
<dbReference type="SUPFAM" id="SSF56219">
    <property type="entry name" value="DNase I-like"/>
    <property type="match status" value="1"/>
</dbReference>
<dbReference type="Proteomes" id="UP000008672">
    <property type="component" value="Unassembled WGS sequence"/>
</dbReference>
<evidence type="ECO:0000313" key="2">
    <source>
        <dbReference type="Proteomes" id="UP000008672"/>
    </source>
</evidence>
<proteinExistence type="predicted"/>
<dbReference type="eggNOG" id="ENOG502SJ4E">
    <property type="taxonomic scope" value="Eukaryota"/>
</dbReference>
<dbReference type="AlphaFoldDB" id="H3BBV8"/>
<dbReference type="InParanoid" id="H3BBV8"/>
<organism evidence="1 2">
    <name type="scientific">Latimeria chalumnae</name>
    <name type="common">Coelacanth</name>
    <dbReference type="NCBI Taxonomy" id="7897"/>
    <lineage>
        <taxon>Eukaryota</taxon>
        <taxon>Metazoa</taxon>
        <taxon>Chordata</taxon>
        <taxon>Craniata</taxon>
        <taxon>Vertebrata</taxon>
        <taxon>Euteleostomi</taxon>
        <taxon>Coelacanthiformes</taxon>
        <taxon>Coelacanthidae</taxon>
        <taxon>Latimeria</taxon>
    </lineage>
</organism>
<dbReference type="HOGENOM" id="CLU_031817_0_1_1"/>
<dbReference type="InterPro" id="IPR052560">
    <property type="entry name" value="RdDP_mobile_element"/>
</dbReference>
<dbReference type="Gene3D" id="3.60.10.10">
    <property type="entry name" value="Endonuclease/exonuclease/phosphatase"/>
    <property type="match status" value="1"/>
</dbReference>
<dbReference type="GeneTree" id="ENSGT00940000163483"/>
<dbReference type="InterPro" id="IPR036691">
    <property type="entry name" value="Endo/exonu/phosph_ase_sf"/>
</dbReference>
<evidence type="ECO:0008006" key="3">
    <source>
        <dbReference type="Google" id="ProtNLM"/>
    </source>
</evidence>
<accession>H3BBV8</accession>
<evidence type="ECO:0000313" key="1">
    <source>
        <dbReference type="Ensembl" id="ENSLACP00000019379.1"/>
    </source>
</evidence>
<reference evidence="1" key="3">
    <citation type="submission" date="2025-09" db="UniProtKB">
        <authorList>
            <consortium name="Ensembl"/>
        </authorList>
    </citation>
    <scope>IDENTIFICATION</scope>
</reference>
<sequence length="415" mass="47625">TDKASRYKLDSFNLLNYVPHGRHGCAAYVHANITDAISLESTNFCDVIQVGGYHIANVYKPPNMSWNEQVLPILPHPAVYIGDFNSHHIDWGYAEADADGELLVDGIKNDIVLIYDAKQQGTFHFTMWSRDYSPNLCWVSTLDRQPLPVTCLVLDNFPHSQHRPSFIHIGFQLPIVRSSNKLRWNFRKANWEKYSNTLEQSIIVIPSRNIPIDEAYRRFCMANFKAAGAAIPCGYRPVYIPCLNAECEALLKQYELSGDPDLADHVIESLDEARRARWEEAMESLDFTRSSWKSWNLIHRLGAAQQPPAQSRSVVTPNQLASHMLKVTKFPVEKEIRQQVRGEWRKYCWNNNTQHSPEPFTVSELDEILRRVKSGTAAGYDNISPELPKHLGNRACKWLVQFFTRVAREGKLLRF</sequence>
<protein>
    <recommendedName>
        <fullName evidence="3">Endonuclease/exonuclease/phosphatase domain-containing protein</fullName>
    </recommendedName>
</protein>
<reference evidence="2" key="1">
    <citation type="submission" date="2011-08" db="EMBL/GenBank/DDBJ databases">
        <title>The draft genome of Latimeria chalumnae.</title>
        <authorList>
            <person name="Di Palma F."/>
            <person name="Alfoldi J."/>
            <person name="Johnson J."/>
            <person name="Berlin A."/>
            <person name="Gnerre S."/>
            <person name="Jaffe D."/>
            <person name="MacCallum I."/>
            <person name="Young S."/>
            <person name="Walker B.J."/>
            <person name="Lander E."/>
            <person name="Lindblad-Toh K."/>
        </authorList>
    </citation>
    <scope>NUCLEOTIDE SEQUENCE [LARGE SCALE GENOMIC DNA]</scope>
    <source>
        <strain evidence="2">Wild caught</strain>
    </source>
</reference>
<dbReference type="PANTHER" id="PTHR36688">
    <property type="entry name" value="ENDO/EXONUCLEASE/PHOSPHATASE DOMAIN-CONTAINING PROTEIN"/>
    <property type="match status" value="1"/>
</dbReference>
<dbReference type="EMBL" id="AFYH01044765">
    <property type="status" value="NOT_ANNOTATED_CDS"/>
    <property type="molecule type" value="Genomic_DNA"/>
</dbReference>
<name>H3BBV8_LATCH</name>